<organism evidence="1 2">
    <name type="scientific">Hyaloperonospora arabidopsidis (strain Emoy2)</name>
    <name type="common">Downy mildew agent</name>
    <name type="synonym">Peronospora arabidopsidis</name>
    <dbReference type="NCBI Taxonomy" id="559515"/>
    <lineage>
        <taxon>Eukaryota</taxon>
        <taxon>Sar</taxon>
        <taxon>Stramenopiles</taxon>
        <taxon>Oomycota</taxon>
        <taxon>Peronosporomycetes</taxon>
        <taxon>Peronosporales</taxon>
        <taxon>Peronosporaceae</taxon>
        <taxon>Hyaloperonospora</taxon>
    </lineage>
</organism>
<dbReference type="HOGENOM" id="CLU_2189013_0_0_1"/>
<dbReference type="EnsemblProtists" id="HpaT802474">
    <property type="protein sequence ID" value="HpaP802474"/>
    <property type="gene ID" value="HpaG802474"/>
</dbReference>
<dbReference type="VEuPathDB" id="FungiDB:HpaG802474"/>
<sequence>MAVEAAPLLLTKGIISIQVPALPTRVSGTTSPFATTSESGRKISRMCIYLLPRIPCGRKTLTMWQGCPWTKNVERRMCGNDCRRSTVFSKSYRKISRLKKKKKTGVGNV</sequence>
<evidence type="ECO:0000313" key="1">
    <source>
        <dbReference type="EnsemblProtists" id="HpaP802474"/>
    </source>
</evidence>
<dbReference type="Proteomes" id="UP000011713">
    <property type="component" value="Unassembled WGS sequence"/>
</dbReference>
<reference evidence="2" key="1">
    <citation type="journal article" date="2010" name="Science">
        <title>Signatures of adaptation to obligate biotrophy in the Hyaloperonospora arabidopsidis genome.</title>
        <authorList>
            <person name="Baxter L."/>
            <person name="Tripathy S."/>
            <person name="Ishaque N."/>
            <person name="Boot N."/>
            <person name="Cabral A."/>
            <person name="Kemen E."/>
            <person name="Thines M."/>
            <person name="Ah-Fong A."/>
            <person name="Anderson R."/>
            <person name="Badejoko W."/>
            <person name="Bittner-Eddy P."/>
            <person name="Boore J.L."/>
            <person name="Chibucos M.C."/>
            <person name="Coates M."/>
            <person name="Dehal P."/>
            <person name="Delehaunty K."/>
            <person name="Dong S."/>
            <person name="Downton P."/>
            <person name="Dumas B."/>
            <person name="Fabro G."/>
            <person name="Fronick C."/>
            <person name="Fuerstenberg S.I."/>
            <person name="Fulton L."/>
            <person name="Gaulin E."/>
            <person name="Govers F."/>
            <person name="Hughes L."/>
            <person name="Humphray S."/>
            <person name="Jiang R.H."/>
            <person name="Judelson H."/>
            <person name="Kamoun S."/>
            <person name="Kyung K."/>
            <person name="Meijer H."/>
            <person name="Minx P."/>
            <person name="Morris P."/>
            <person name="Nelson J."/>
            <person name="Phuntumart V."/>
            <person name="Qutob D."/>
            <person name="Rehmany A."/>
            <person name="Rougon-Cardoso A."/>
            <person name="Ryden P."/>
            <person name="Torto-Alalibo T."/>
            <person name="Studholme D."/>
            <person name="Wang Y."/>
            <person name="Win J."/>
            <person name="Wood J."/>
            <person name="Clifton S.W."/>
            <person name="Rogers J."/>
            <person name="Van den Ackerveken G."/>
            <person name="Jones J.D."/>
            <person name="McDowell J.M."/>
            <person name="Beynon J."/>
            <person name="Tyler B.M."/>
        </authorList>
    </citation>
    <scope>NUCLEOTIDE SEQUENCE [LARGE SCALE GENOMIC DNA]</scope>
    <source>
        <strain evidence="2">Emoy2</strain>
    </source>
</reference>
<evidence type="ECO:0000313" key="2">
    <source>
        <dbReference type="Proteomes" id="UP000011713"/>
    </source>
</evidence>
<accession>M4B872</accession>
<dbReference type="AlphaFoldDB" id="M4B872"/>
<proteinExistence type="predicted"/>
<dbReference type="EMBL" id="JH597957">
    <property type="status" value="NOT_ANNOTATED_CDS"/>
    <property type="molecule type" value="Genomic_DNA"/>
</dbReference>
<keyword evidence="2" id="KW-1185">Reference proteome</keyword>
<protein>
    <submittedName>
        <fullName evidence="1">Uncharacterized protein</fullName>
    </submittedName>
</protein>
<reference evidence="1" key="2">
    <citation type="submission" date="2015-06" db="UniProtKB">
        <authorList>
            <consortium name="EnsemblProtists"/>
        </authorList>
    </citation>
    <scope>IDENTIFICATION</scope>
    <source>
        <strain evidence="1">Emoy2</strain>
    </source>
</reference>
<name>M4B872_HYAAE</name>
<dbReference type="InParanoid" id="M4B872"/>